<organism evidence="1">
    <name type="scientific">Candidatus Methanofastidiosum methylothiophilum</name>
    <dbReference type="NCBI Taxonomy" id="1705564"/>
    <lineage>
        <taxon>Archaea</taxon>
        <taxon>Methanobacteriati</taxon>
        <taxon>Methanobacteriota</taxon>
        <taxon>Stenosarchaea group</taxon>
        <taxon>Candidatus Methanofastidiosia</taxon>
        <taxon>Candidatus Methanofastidiosales</taxon>
        <taxon>Candidatus Methanofastidiosaceae</taxon>
        <taxon>Candidatus Methanofastidiosum</taxon>
    </lineage>
</organism>
<name>A0A150JLY9_9EURY</name>
<reference evidence="1" key="1">
    <citation type="journal article" date="2016" name="ISME J.">
        <title>Chasing the elusive Euryarchaeota class WSA2: genomes reveal a uniquely fastidious methyl-reducing methanogen.</title>
        <authorList>
            <person name="Nobu M.K."/>
            <person name="Narihiro T."/>
            <person name="Kuroda K."/>
            <person name="Mei R."/>
            <person name="Liu W.T."/>
        </authorList>
    </citation>
    <scope>NUCLEOTIDE SEQUENCE [LARGE SCALE GENOMIC DNA]</scope>
    <source>
        <strain evidence="1">ADurb1213_Bin02801</strain>
    </source>
</reference>
<dbReference type="EMBL" id="LNJE01000003">
    <property type="protein sequence ID" value="KYC58265.1"/>
    <property type="molecule type" value="Genomic_DNA"/>
</dbReference>
<accession>A0A150JLY9</accession>
<comment type="caution">
    <text evidence="1">The sequence shown here is derived from an EMBL/GenBank/DDBJ whole genome shotgun (WGS) entry which is preliminary data.</text>
</comment>
<evidence type="ECO:0000313" key="1">
    <source>
        <dbReference type="EMBL" id="KYC58265.1"/>
    </source>
</evidence>
<gene>
    <name evidence="1" type="ORF">APG09_00282</name>
</gene>
<dbReference type="AlphaFoldDB" id="A0A150JLY9"/>
<protein>
    <submittedName>
        <fullName evidence="1">Uncharacterized protein</fullName>
    </submittedName>
</protein>
<proteinExistence type="predicted"/>
<sequence>MEKRYTDFEMRLISYYDKHKDLLEILARYDDMLLQAIALSFIKNVEDIKKRN</sequence>